<dbReference type="Proteomes" id="UP000501726">
    <property type="component" value="Chromosome"/>
</dbReference>
<reference evidence="2" key="1">
    <citation type="submission" date="2019-11" db="EMBL/GenBank/DDBJ databases">
        <title>Isolation and characterization of two novel species in the genus Thiomicrorhabdus.</title>
        <authorList>
            <person name="Mochizuki J."/>
            <person name="Kojima H."/>
            <person name="Fukui M."/>
        </authorList>
    </citation>
    <scope>NUCLEOTIDE SEQUENCE [LARGE SCALE GENOMIC DNA]</scope>
    <source>
        <strain evidence="2">aks77</strain>
    </source>
</reference>
<evidence type="ECO:0000313" key="1">
    <source>
        <dbReference type="EMBL" id="BBP46310.1"/>
    </source>
</evidence>
<dbReference type="KEGG" id="tse:THMIRHAS_16830"/>
<dbReference type="Pfam" id="PF11920">
    <property type="entry name" value="DUF3438"/>
    <property type="match status" value="1"/>
</dbReference>
<sequence length="265" mass="29188">MPGMAFADEHINWDGTPVDISVSSGLERQIVFPSGSSIAIGVSGQSMANYKTLSSVDNRVFIQAVNDDLAREKIIFKDQVSGRNYVVYVSGVKAEGVDPIVNVHLPKKAEGMESVKSSGSQEGGGQNINSYPFLTRYVFQHVYSPERLVKDHSLINRVSVEPIAIKNLFGCFGGSVACTSLIATPIVSYRTDQFYATAIEVKNISDYAVEVDARMIARSPRDLLAATFMHHRLLPANEGKKAGTVLVMIHKRPLREFFYDQELGR</sequence>
<organism evidence="1 2">
    <name type="scientific">Thiosulfatimonas sediminis</name>
    <dbReference type="NCBI Taxonomy" id="2675054"/>
    <lineage>
        <taxon>Bacteria</taxon>
        <taxon>Pseudomonadati</taxon>
        <taxon>Pseudomonadota</taxon>
        <taxon>Gammaproteobacteria</taxon>
        <taxon>Thiotrichales</taxon>
        <taxon>Piscirickettsiaceae</taxon>
        <taxon>Thiosulfatimonas</taxon>
    </lineage>
</organism>
<accession>A0A6F8PWG2</accession>
<dbReference type="AlphaFoldDB" id="A0A6F8PWG2"/>
<protein>
    <recommendedName>
        <fullName evidence="3">Integrating conjugative element protein</fullName>
    </recommendedName>
</protein>
<dbReference type="EMBL" id="AP021889">
    <property type="protein sequence ID" value="BBP46310.1"/>
    <property type="molecule type" value="Genomic_DNA"/>
</dbReference>
<name>A0A6F8PWG2_9GAMM</name>
<evidence type="ECO:0000313" key="2">
    <source>
        <dbReference type="Proteomes" id="UP000501726"/>
    </source>
</evidence>
<proteinExistence type="predicted"/>
<keyword evidence="2" id="KW-1185">Reference proteome</keyword>
<gene>
    <name evidence="1" type="ORF">THMIRHAS_16830</name>
</gene>
<dbReference type="InterPro" id="IPR021844">
    <property type="entry name" value="Integr_conj_element_PFL4704"/>
</dbReference>
<evidence type="ECO:0008006" key="3">
    <source>
        <dbReference type="Google" id="ProtNLM"/>
    </source>
</evidence>